<dbReference type="EMBL" id="QPJW01000006">
    <property type="protein sequence ID" value="RCX18607.1"/>
    <property type="molecule type" value="Genomic_DNA"/>
</dbReference>
<evidence type="ECO:0000313" key="2">
    <source>
        <dbReference type="Proteomes" id="UP000253090"/>
    </source>
</evidence>
<comment type="caution">
    <text evidence="1">The sequence shown here is derived from an EMBL/GenBank/DDBJ whole genome shotgun (WGS) entry which is preliminary data.</text>
</comment>
<name>A0A369BDR6_9BACL</name>
<gene>
    <name evidence="1" type="ORF">DFP94_106141</name>
</gene>
<keyword evidence="2" id="KW-1185">Reference proteome</keyword>
<dbReference type="Proteomes" id="UP000253090">
    <property type="component" value="Unassembled WGS sequence"/>
</dbReference>
<accession>A0A369BDR6</accession>
<protein>
    <submittedName>
        <fullName evidence="1">Uncharacterized protein</fullName>
    </submittedName>
</protein>
<dbReference type="AlphaFoldDB" id="A0A369BDR6"/>
<reference evidence="1 2" key="1">
    <citation type="submission" date="2018-07" db="EMBL/GenBank/DDBJ databases">
        <title>Genomic Encyclopedia of Type Strains, Phase III (KMG-III): the genomes of soil and plant-associated and newly described type strains.</title>
        <authorList>
            <person name="Whitman W."/>
        </authorList>
    </citation>
    <scope>NUCLEOTIDE SEQUENCE [LARGE SCALE GENOMIC DNA]</scope>
    <source>
        <strain evidence="1 2">CECT 8333</strain>
    </source>
</reference>
<sequence length="66" mass="7448">MTLQERFGDWEGTHSSWHCNNRYIGQPPGQVVVVSRESDSEMPSFIGVLQLYSYQGLALLTAFLIS</sequence>
<organism evidence="1 2">
    <name type="scientific">Fontibacillus phaseoli</name>
    <dbReference type="NCBI Taxonomy" id="1416533"/>
    <lineage>
        <taxon>Bacteria</taxon>
        <taxon>Bacillati</taxon>
        <taxon>Bacillota</taxon>
        <taxon>Bacilli</taxon>
        <taxon>Bacillales</taxon>
        <taxon>Paenibacillaceae</taxon>
        <taxon>Fontibacillus</taxon>
    </lineage>
</organism>
<proteinExistence type="predicted"/>
<evidence type="ECO:0000313" key="1">
    <source>
        <dbReference type="EMBL" id="RCX18607.1"/>
    </source>
</evidence>